<dbReference type="SUPFAM" id="SSF52980">
    <property type="entry name" value="Restriction endonuclease-like"/>
    <property type="match status" value="1"/>
</dbReference>
<comment type="caution">
    <text evidence="2">The sequence shown here is derived from an EMBL/GenBank/DDBJ whole genome shotgun (WGS) entry which is preliminary data.</text>
</comment>
<gene>
    <name evidence="2" type="ORF">Cci01nite_69400</name>
</gene>
<feature type="domain" description="AbiEi antitoxin N-terminal" evidence="1">
    <location>
        <begin position="4"/>
        <end position="49"/>
    </location>
</feature>
<dbReference type="InterPro" id="IPR011335">
    <property type="entry name" value="Restrct_endonuc-II-like"/>
</dbReference>
<name>A0A8J3P321_9ACTN</name>
<reference evidence="2 3" key="1">
    <citation type="submission" date="2021-01" db="EMBL/GenBank/DDBJ databases">
        <title>Whole genome shotgun sequence of Catellatospora citrea NBRC 14495.</title>
        <authorList>
            <person name="Komaki H."/>
            <person name="Tamura T."/>
        </authorList>
    </citation>
    <scope>NUCLEOTIDE SEQUENCE [LARGE SCALE GENOMIC DNA]</scope>
    <source>
        <strain evidence="2 3">NBRC 14495</strain>
    </source>
</reference>
<sequence>MLAVQRLAERQDGLITAAQCRDLELSTAAVKRFLRQGVWRTLSRGVYLVDADLRGQPDSPKALVRAAVLTGGPHAVAVLESAAAVHGLHGLRSQDRLHVSLPGALAVPRRLSEATVVPHQLTLADADVTVVDGIAVTTVRRTVADLLLKLDRLAAVSVLDSALHQGLLTEEDLAELPRLLFGRRGATVARTWIEQADGRAESPLETRARLRCADAGVPPDELQAVIADGSGRVLARVDMLWRAARLIGEADGGEFHDRPDAVFRDRQRQNDLVNAGYRIVRFTWADTLDPQLIPHTVRRALARVPQGDHEVVDMNRRRPVP</sequence>
<evidence type="ECO:0000313" key="3">
    <source>
        <dbReference type="Proteomes" id="UP000659904"/>
    </source>
</evidence>
<accession>A0A8J3P321</accession>
<dbReference type="Pfam" id="PF13338">
    <property type="entry name" value="AbiEi_4"/>
    <property type="match status" value="1"/>
</dbReference>
<dbReference type="InterPro" id="IPR025159">
    <property type="entry name" value="AbiEi_N"/>
</dbReference>
<protein>
    <recommendedName>
        <fullName evidence="1">AbiEi antitoxin N-terminal domain-containing protein</fullName>
    </recommendedName>
</protein>
<dbReference type="Gene3D" id="3.40.960.10">
    <property type="entry name" value="VSR Endonuclease"/>
    <property type="match status" value="1"/>
</dbReference>
<evidence type="ECO:0000259" key="1">
    <source>
        <dbReference type="Pfam" id="PF13338"/>
    </source>
</evidence>
<dbReference type="AlphaFoldDB" id="A0A8J3P321"/>
<dbReference type="Proteomes" id="UP000659904">
    <property type="component" value="Unassembled WGS sequence"/>
</dbReference>
<keyword evidence="3" id="KW-1185">Reference proteome</keyword>
<evidence type="ECO:0000313" key="2">
    <source>
        <dbReference type="EMBL" id="GIG01847.1"/>
    </source>
</evidence>
<organism evidence="2 3">
    <name type="scientific">Catellatospora citrea</name>
    <dbReference type="NCBI Taxonomy" id="53366"/>
    <lineage>
        <taxon>Bacteria</taxon>
        <taxon>Bacillati</taxon>
        <taxon>Actinomycetota</taxon>
        <taxon>Actinomycetes</taxon>
        <taxon>Micromonosporales</taxon>
        <taxon>Micromonosporaceae</taxon>
        <taxon>Catellatospora</taxon>
    </lineage>
</organism>
<proteinExistence type="predicted"/>
<dbReference type="EMBL" id="BONH01000044">
    <property type="protein sequence ID" value="GIG01847.1"/>
    <property type="molecule type" value="Genomic_DNA"/>
</dbReference>